<dbReference type="GO" id="GO:0044550">
    <property type="term" value="P:secondary metabolite biosynthetic process"/>
    <property type="evidence" value="ECO:0007669"/>
    <property type="project" value="UniProtKB-ARBA"/>
</dbReference>
<keyword evidence="4 5" id="KW-0408">Iron</keyword>
<dbReference type="PROSITE" id="PS00086">
    <property type="entry name" value="CYTOCHROME_P450"/>
    <property type="match status" value="1"/>
</dbReference>
<evidence type="ECO:0000313" key="7">
    <source>
        <dbReference type="Proteomes" id="UP000188320"/>
    </source>
</evidence>
<dbReference type="AlphaFoldDB" id="A0A1R1PUL5"/>
<dbReference type="PRINTS" id="PR00463">
    <property type="entry name" value="EP450I"/>
</dbReference>
<dbReference type="Gene3D" id="1.10.630.10">
    <property type="entry name" value="Cytochrome P450"/>
    <property type="match status" value="2"/>
</dbReference>
<dbReference type="PANTHER" id="PTHR24305">
    <property type="entry name" value="CYTOCHROME P450"/>
    <property type="match status" value="1"/>
</dbReference>
<dbReference type="GO" id="GO:0004497">
    <property type="term" value="F:monooxygenase activity"/>
    <property type="evidence" value="ECO:0007669"/>
    <property type="project" value="InterPro"/>
</dbReference>
<evidence type="ECO:0000256" key="1">
    <source>
        <dbReference type="ARBA" id="ARBA00001971"/>
    </source>
</evidence>
<evidence type="ECO:0000256" key="5">
    <source>
        <dbReference type="PIRSR" id="PIRSR602401-1"/>
    </source>
</evidence>
<feature type="binding site" description="axial binding residue" evidence="5">
    <location>
        <position position="692"/>
    </location>
    <ligand>
        <name>heme</name>
        <dbReference type="ChEBI" id="CHEBI:30413"/>
    </ligand>
    <ligandPart>
        <name>Fe</name>
        <dbReference type="ChEBI" id="CHEBI:18248"/>
    </ligandPart>
</feature>
<proteinExistence type="predicted"/>
<keyword evidence="3" id="KW-0560">Oxidoreductase</keyword>
<comment type="cofactor">
    <cofactor evidence="1 5">
        <name>heme</name>
        <dbReference type="ChEBI" id="CHEBI:30413"/>
    </cofactor>
</comment>
<accession>A0A1R1PUL5</accession>
<organism evidence="6 7">
    <name type="scientific">Zancudomyces culisetae</name>
    <name type="common">Gut fungus</name>
    <name type="synonym">Smittium culisetae</name>
    <dbReference type="NCBI Taxonomy" id="1213189"/>
    <lineage>
        <taxon>Eukaryota</taxon>
        <taxon>Fungi</taxon>
        <taxon>Fungi incertae sedis</taxon>
        <taxon>Zoopagomycota</taxon>
        <taxon>Kickxellomycotina</taxon>
        <taxon>Harpellomycetes</taxon>
        <taxon>Harpellales</taxon>
        <taxon>Legeriomycetaceae</taxon>
        <taxon>Zancudomyces</taxon>
    </lineage>
</organism>
<dbReference type="PANTHER" id="PTHR24305:SF235">
    <property type="entry name" value="CYTOCHROME P450 MONOOXYGENASE APDB-RELATED"/>
    <property type="match status" value="1"/>
</dbReference>
<keyword evidence="5" id="KW-0349">Heme</keyword>
<name>A0A1R1PUL5_ZANCU</name>
<dbReference type="GO" id="GO:0016705">
    <property type="term" value="F:oxidoreductase activity, acting on paired donors, with incorporation or reduction of molecular oxygen"/>
    <property type="evidence" value="ECO:0007669"/>
    <property type="project" value="InterPro"/>
</dbReference>
<dbReference type="Pfam" id="PF00067">
    <property type="entry name" value="p450"/>
    <property type="match status" value="2"/>
</dbReference>
<evidence type="ECO:0000256" key="3">
    <source>
        <dbReference type="ARBA" id="ARBA00023002"/>
    </source>
</evidence>
<dbReference type="EMBL" id="LSSK01000166">
    <property type="protein sequence ID" value="OMH84670.1"/>
    <property type="molecule type" value="Genomic_DNA"/>
</dbReference>
<keyword evidence="2 5" id="KW-0479">Metal-binding</keyword>
<comment type="caution">
    <text evidence="6">The sequence shown here is derived from an EMBL/GenBank/DDBJ whole genome shotgun (WGS) entry which is preliminary data.</text>
</comment>
<dbReference type="OrthoDB" id="3934656at2759"/>
<dbReference type="InterPro" id="IPR050121">
    <property type="entry name" value="Cytochrome_P450_monoxygenase"/>
</dbReference>
<protein>
    <submittedName>
        <fullName evidence="6">Cytochrome</fullName>
    </submittedName>
</protein>
<dbReference type="InterPro" id="IPR001128">
    <property type="entry name" value="Cyt_P450"/>
</dbReference>
<gene>
    <name evidence="6" type="ORF">AX774_g1801</name>
</gene>
<evidence type="ECO:0000256" key="4">
    <source>
        <dbReference type="ARBA" id="ARBA00023004"/>
    </source>
</evidence>
<dbReference type="InterPro" id="IPR036396">
    <property type="entry name" value="Cyt_P450_sf"/>
</dbReference>
<evidence type="ECO:0000313" key="6">
    <source>
        <dbReference type="EMBL" id="OMH84670.1"/>
    </source>
</evidence>
<keyword evidence="7" id="KW-1185">Reference proteome</keyword>
<reference evidence="7" key="1">
    <citation type="submission" date="2017-01" db="EMBL/GenBank/DDBJ databases">
        <authorList>
            <person name="Wang Y."/>
            <person name="White M."/>
            <person name="Kvist S."/>
            <person name="Moncalvo J.-M."/>
        </authorList>
    </citation>
    <scope>NUCLEOTIDE SEQUENCE [LARGE SCALE GENOMIC DNA]</scope>
    <source>
        <strain evidence="7">COL-18-3</strain>
    </source>
</reference>
<dbReference type="GO" id="GO:0020037">
    <property type="term" value="F:heme binding"/>
    <property type="evidence" value="ECO:0007669"/>
    <property type="project" value="InterPro"/>
</dbReference>
<dbReference type="GO" id="GO:0005506">
    <property type="term" value="F:iron ion binding"/>
    <property type="evidence" value="ECO:0007669"/>
    <property type="project" value="InterPro"/>
</dbReference>
<dbReference type="InterPro" id="IPR017972">
    <property type="entry name" value="Cyt_P450_CS"/>
</dbReference>
<dbReference type="InterPro" id="IPR002401">
    <property type="entry name" value="Cyt_P450_E_grp-I"/>
</dbReference>
<dbReference type="SUPFAM" id="SSF48264">
    <property type="entry name" value="Cytochrome P450"/>
    <property type="match status" value="2"/>
</dbReference>
<sequence length="766" mass="88620">MSDAKKLLATYKYPKSKEYESLSFIEQSIFTTSDEAYNRMRRRQIGPVFTFTSLANMEDQILRDGYLALSKKLTQLIEAGNGKAKVNYYKYFQSVTTDVIGHMIFGREIGAVPSGGHPLTQWVNDSVNAAIQTAKFPILKPIKRYLGLFRIKDFKKYMAFRDNAISDRYAQIEKIGRENVKEDILQMIIDNKESIDGKPITRAQIHVELGTILVAGIDTTSMTMTYFLHVCTLYPHIYKKVVEEIDREFPDRTQLIRVNEGRKKLHYFTAVILEAMRYRTVVGGTFPRDSSEDGFQLSDYYIPPDHIINIFLEGIHYDERVWKDPHVFNPDSVSITTMSDAKKLLATYKYPKSKEYESLSFIEQSIFTTSDEAYNRMRRRQIGPVFTFTSLANMEDQILRDGYLALSKKLTQLIEAGNGKAKVNYYKYFQSVTTDVIGHMIFGREIGAVPSGGHPLTQWVNDSVNAAIQTAKFPILKPIKRYLGLFRIKDFKKYMAFRDNAISDRYAQIEKIGRENVKEDILQMIIDNKESIDGKPITRAQIHVELGTILVAGIDTTSMTMTYFLHVCTLYPHIYKKVVEEIDREFPDRTQLIRVNEGRKKLHYFTAVILEAMRYRTVVGGTFPRDSSEDGFQLSDYYIPPDHIINIFLEGIHYDERVWKDPHVFNPDRYLGPNGEEMKKEIIAFSLGVRICIGRNLAWTEIYTVLANLLREYEFEIPNDCEFGPNNVDPATGQPHMFPDKIYITRCPENPDRDCNVVFRRRRFVK</sequence>
<evidence type="ECO:0000256" key="2">
    <source>
        <dbReference type="ARBA" id="ARBA00022723"/>
    </source>
</evidence>
<dbReference type="Proteomes" id="UP000188320">
    <property type="component" value="Unassembled WGS sequence"/>
</dbReference>
<dbReference type="PRINTS" id="PR00385">
    <property type="entry name" value="P450"/>
</dbReference>